<evidence type="ECO:0000256" key="3">
    <source>
        <dbReference type="ARBA" id="ARBA00022840"/>
    </source>
</evidence>
<dbReference type="InterPro" id="IPR003833">
    <property type="entry name" value="CT_C_D"/>
</dbReference>
<dbReference type="Proteomes" id="UP000235114">
    <property type="component" value="Unassembled WGS sequence"/>
</dbReference>
<dbReference type="EMBL" id="PGVA01000044">
    <property type="protein sequence ID" value="PLR80797.1"/>
    <property type="molecule type" value="Genomic_DNA"/>
</dbReference>
<dbReference type="PANTHER" id="PTHR34698:SF2">
    <property type="entry name" value="5-OXOPROLINASE SUBUNIT B"/>
    <property type="match status" value="1"/>
</dbReference>
<reference evidence="5 7" key="1">
    <citation type="submission" date="2017-11" db="EMBL/GenBank/DDBJ databases">
        <title>Comparitive Functional Genomics of Dry Heat Resistant strains isolated from the Viking Spacecraft.</title>
        <authorList>
            <person name="Seuylemezian A."/>
            <person name="Cooper K."/>
            <person name="Vaishampayan P."/>
        </authorList>
    </citation>
    <scope>NUCLEOTIDE SEQUENCE [LARGE SCALE GENOMIC DNA]</scope>
    <source>
        <strain evidence="5 7">M4.6</strain>
    </source>
</reference>
<dbReference type="AlphaFoldDB" id="A0A2N5GIH5"/>
<reference evidence="6 8" key="2">
    <citation type="submission" date="2017-12" db="EMBL/GenBank/DDBJ databases">
        <title>Comparative Functional Genomics of Dry Heat Resistant strains isolated from the Viking Spacecraft.</title>
        <authorList>
            <person name="Seuylemezian A."/>
            <person name="Cooper K."/>
            <person name="Vaishampayan P."/>
        </authorList>
    </citation>
    <scope>NUCLEOTIDE SEQUENCE [LARGE SCALE GENOMIC DNA]</scope>
    <source>
        <strain evidence="6 8">ATCC 29669</strain>
    </source>
</reference>
<evidence type="ECO:0000313" key="5">
    <source>
        <dbReference type="EMBL" id="PLR80797.1"/>
    </source>
</evidence>
<gene>
    <name evidence="5" type="ORF">CU635_17255</name>
    <name evidence="6" type="ORF">CVD25_08115</name>
</gene>
<dbReference type="InterPro" id="IPR029000">
    <property type="entry name" value="Cyclophilin-like_dom_sf"/>
</dbReference>
<evidence type="ECO:0000313" key="8">
    <source>
        <dbReference type="Proteomes" id="UP000235114"/>
    </source>
</evidence>
<proteinExistence type="predicted"/>
<dbReference type="Gene3D" id="2.40.100.10">
    <property type="entry name" value="Cyclophilin-like"/>
    <property type="match status" value="1"/>
</dbReference>
<evidence type="ECO:0000256" key="1">
    <source>
        <dbReference type="ARBA" id="ARBA00022741"/>
    </source>
</evidence>
<dbReference type="Gene3D" id="3.30.1360.40">
    <property type="match status" value="1"/>
</dbReference>
<feature type="domain" description="Carboxyltransferase" evidence="4">
    <location>
        <begin position="5"/>
        <end position="212"/>
    </location>
</feature>
<dbReference type="NCBIfam" id="TIGR00370">
    <property type="entry name" value="5-oxoprolinase subunit PxpB"/>
    <property type="match status" value="1"/>
</dbReference>
<evidence type="ECO:0000259" key="4">
    <source>
        <dbReference type="SMART" id="SM00796"/>
    </source>
</evidence>
<dbReference type="Pfam" id="PF02682">
    <property type="entry name" value="CT_C_D"/>
    <property type="match status" value="1"/>
</dbReference>
<dbReference type="InterPro" id="IPR010016">
    <property type="entry name" value="PxpB"/>
</dbReference>
<dbReference type="PANTHER" id="PTHR34698">
    <property type="entry name" value="5-OXOPROLINASE SUBUNIT B"/>
    <property type="match status" value="1"/>
</dbReference>
<accession>A0A2N5GIH5</accession>
<keyword evidence="1" id="KW-0547">Nucleotide-binding</keyword>
<keyword evidence="3" id="KW-0067">ATP-binding</keyword>
<dbReference type="RefSeq" id="WP_101578624.1">
    <property type="nucleotide sequence ID" value="NZ_PGVA01000044.1"/>
</dbReference>
<evidence type="ECO:0000313" key="7">
    <source>
        <dbReference type="Proteomes" id="UP000234951"/>
    </source>
</evidence>
<sequence>MKLLYEIIPLGDSAISIQFGNEISKEANEQVHLAARKLKAAPFPGMIDIVPAFHTLTLHYNPTAINSADPFQKVCNEVANRLHAEVTNYSTHVPERLIKIPVCYEEEFAPDLAEVAKTNQLTKDEVIAIHSSKTYNVYFIGFAPGFPFLGGMDKRISTPRKNTPRTGIPAGSVGIAGSQTGIYPIDTPGGWQLIGRSPLPLFLPQAEVPSLLRAGDLVKFVPISRQSFENWEESAWASK</sequence>
<protein>
    <recommendedName>
        <fullName evidence="4">Carboxyltransferase domain-containing protein</fullName>
    </recommendedName>
</protein>
<name>A0A2N5GIH5_9BACI</name>
<evidence type="ECO:0000256" key="2">
    <source>
        <dbReference type="ARBA" id="ARBA00022801"/>
    </source>
</evidence>
<evidence type="ECO:0000313" key="6">
    <source>
        <dbReference type="EMBL" id="PLR98325.1"/>
    </source>
</evidence>
<organism evidence="5 7">
    <name type="scientific">Bacillus canaveralius</name>
    <dbReference type="NCBI Taxonomy" id="1403243"/>
    <lineage>
        <taxon>Bacteria</taxon>
        <taxon>Bacillati</taxon>
        <taxon>Bacillota</taxon>
        <taxon>Bacilli</taxon>
        <taxon>Bacillales</taxon>
        <taxon>Bacillaceae</taxon>
        <taxon>Bacillus</taxon>
    </lineage>
</organism>
<dbReference type="GO" id="GO:0016787">
    <property type="term" value="F:hydrolase activity"/>
    <property type="evidence" value="ECO:0007669"/>
    <property type="project" value="UniProtKB-KW"/>
</dbReference>
<dbReference type="EMBL" id="PGVD01000022">
    <property type="protein sequence ID" value="PLR98325.1"/>
    <property type="molecule type" value="Genomic_DNA"/>
</dbReference>
<dbReference type="OrthoDB" id="9778567at2"/>
<dbReference type="Proteomes" id="UP000234951">
    <property type="component" value="Unassembled WGS sequence"/>
</dbReference>
<dbReference type="SMART" id="SM00796">
    <property type="entry name" value="AHS1"/>
    <property type="match status" value="1"/>
</dbReference>
<comment type="caution">
    <text evidence="5">The sequence shown here is derived from an EMBL/GenBank/DDBJ whole genome shotgun (WGS) entry which is preliminary data.</text>
</comment>
<keyword evidence="2" id="KW-0378">Hydrolase</keyword>
<dbReference type="GO" id="GO:0005524">
    <property type="term" value="F:ATP binding"/>
    <property type="evidence" value="ECO:0007669"/>
    <property type="project" value="UniProtKB-KW"/>
</dbReference>
<keyword evidence="8" id="KW-1185">Reference proteome</keyword>
<dbReference type="SUPFAM" id="SSF160467">
    <property type="entry name" value="PH0987 N-terminal domain-like"/>
    <property type="match status" value="1"/>
</dbReference>
<dbReference type="SUPFAM" id="SSF50891">
    <property type="entry name" value="Cyclophilin-like"/>
    <property type="match status" value="1"/>
</dbReference>